<proteinExistence type="predicted"/>
<dbReference type="RefSeq" id="WP_078319181.1">
    <property type="nucleotide sequence ID" value="NZ_FXTS01000002.1"/>
</dbReference>
<sequence>MAIPDLKEFYSVCWRWIVLKNITFLYGGELQLMASKGLFLASTGKFFTKQRLMEPLPGMDSRNKSARKLYAG</sequence>
<gene>
    <name evidence="1" type="ORF">BTA35_0207475</name>
</gene>
<comment type="caution">
    <text evidence="1">The sequence shown here is derived from an EMBL/GenBank/DDBJ whole genome shotgun (WGS) entry which is preliminary data.</text>
</comment>
<dbReference type="EMBL" id="MTSD02000002">
    <property type="protein sequence ID" value="OOV87832.1"/>
    <property type="molecule type" value="Genomic_DNA"/>
</dbReference>
<organism evidence="1 2">
    <name type="scientific">Oceanospirillum linum</name>
    <dbReference type="NCBI Taxonomy" id="966"/>
    <lineage>
        <taxon>Bacteria</taxon>
        <taxon>Pseudomonadati</taxon>
        <taxon>Pseudomonadota</taxon>
        <taxon>Gammaproteobacteria</taxon>
        <taxon>Oceanospirillales</taxon>
        <taxon>Oceanospirillaceae</taxon>
        <taxon>Oceanospirillum</taxon>
    </lineage>
</organism>
<accession>A0A1T1HDF3</accession>
<evidence type="ECO:0000313" key="2">
    <source>
        <dbReference type="Proteomes" id="UP000190064"/>
    </source>
</evidence>
<dbReference type="Proteomes" id="UP000190064">
    <property type="component" value="Unassembled WGS sequence"/>
</dbReference>
<evidence type="ECO:0000313" key="1">
    <source>
        <dbReference type="EMBL" id="OOV87832.1"/>
    </source>
</evidence>
<protein>
    <submittedName>
        <fullName evidence="1">Uncharacterized protein</fullName>
    </submittedName>
</protein>
<keyword evidence="2" id="KW-1185">Reference proteome</keyword>
<name>A0A1T1HDF3_OCELI</name>
<dbReference type="AlphaFoldDB" id="A0A1T1HDF3"/>
<reference evidence="1" key="1">
    <citation type="submission" date="2017-02" db="EMBL/GenBank/DDBJ databases">
        <title>Draft Genome Sequence of the Salt Water Bacterium Oceanospirillum linum ATCC 11336.</title>
        <authorList>
            <person name="Trachtenberg A.M."/>
            <person name="Carney J.G."/>
            <person name="Linnane J.D."/>
            <person name="Rheaume B.A."/>
            <person name="Pitts N.L."/>
            <person name="Mykles D.L."/>
            <person name="Maclea K.S."/>
        </authorList>
    </citation>
    <scope>NUCLEOTIDE SEQUENCE [LARGE SCALE GENOMIC DNA]</scope>
    <source>
        <strain evidence="1">ATCC 11336</strain>
    </source>
</reference>